<evidence type="ECO:0000256" key="7">
    <source>
        <dbReference type="SAM" id="MobiDB-lite"/>
    </source>
</evidence>
<keyword evidence="6" id="KW-0175">Coiled coil</keyword>
<dbReference type="InterPro" id="IPR014016">
    <property type="entry name" value="UvrD-like_ATP-bd"/>
</dbReference>
<evidence type="ECO:0000313" key="10">
    <source>
        <dbReference type="Proteomes" id="UP001055712"/>
    </source>
</evidence>
<reference evidence="9" key="1">
    <citation type="journal article" date="2019" name="Plant J.">
        <title>Chlorella vulgaris genome assembly and annotation reveals the molecular basis for metabolic acclimation to high light conditions.</title>
        <authorList>
            <person name="Cecchin M."/>
            <person name="Marcolungo L."/>
            <person name="Rossato M."/>
            <person name="Girolomoni L."/>
            <person name="Cosentino E."/>
            <person name="Cuine S."/>
            <person name="Li-Beisson Y."/>
            <person name="Delledonne M."/>
            <person name="Ballottari M."/>
        </authorList>
    </citation>
    <scope>NUCLEOTIDE SEQUENCE</scope>
    <source>
        <strain evidence="9">211/11P</strain>
    </source>
</reference>
<feature type="region of interest" description="Disordered" evidence="7">
    <location>
        <begin position="1569"/>
        <end position="1592"/>
    </location>
</feature>
<dbReference type="InterPro" id="IPR014017">
    <property type="entry name" value="DNA_helicase_UvrD-like_C"/>
</dbReference>
<feature type="compositionally biased region" description="Basic residues" evidence="7">
    <location>
        <begin position="3500"/>
        <end position="3521"/>
    </location>
</feature>
<feature type="coiled-coil region" evidence="6">
    <location>
        <begin position="5"/>
        <end position="36"/>
    </location>
</feature>
<feature type="compositionally biased region" description="Low complexity" evidence="7">
    <location>
        <begin position="2288"/>
        <end position="2310"/>
    </location>
</feature>
<feature type="binding site" evidence="5">
    <location>
        <begin position="1440"/>
        <end position="1447"/>
    </location>
    <ligand>
        <name>ATP</name>
        <dbReference type="ChEBI" id="CHEBI:30616"/>
    </ligand>
</feature>
<feature type="region of interest" description="Disordered" evidence="7">
    <location>
        <begin position="3444"/>
        <end position="3521"/>
    </location>
</feature>
<protein>
    <recommendedName>
        <fullName evidence="8">UvrD-like helicase ATP-binding domain-containing protein</fullName>
    </recommendedName>
</protein>
<evidence type="ECO:0000259" key="8">
    <source>
        <dbReference type="PROSITE" id="PS51198"/>
    </source>
</evidence>
<feature type="compositionally biased region" description="Basic and acidic residues" evidence="7">
    <location>
        <begin position="236"/>
        <end position="293"/>
    </location>
</feature>
<dbReference type="PROSITE" id="PS51198">
    <property type="entry name" value="UVRD_HELICASE_ATP_BIND"/>
    <property type="match status" value="1"/>
</dbReference>
<feature type="compositionally biased region" description="Acidic residues" evidence="7">
    <location>
        <begin position="3463"/>
        <end position="3472"/>
    </location>
</feature>
<dbReference type="PANTHER" id="PTHR21529:SF4">
    <property type="entry name" value="TPR AND ANKYRIN REPEAT-CONTAINING PROTEIN 1"/>
    <property type="match status" value="1"/>
</dbReference>
<feature type="compositionally biased region" description="Basic and acidic residues" evidence="7">
    <location>
        <begin position="3205"/>
        <end position="3222"/>
    </location>
</feature>
<evidence type="ECO:0000256" key="3">
    <source>
        <dbReference type="ARBA" id="ARBA00022806"/>
    </source>
</evidence>
<name>A0A9D4TG45_CHLVU</name>
<sequence length="3521" mass="382541">MPELLVHQKLQQEQERQQLEKERQQREQEAQHARSVECVMGAIDTRHHELLEELLALDEWSEEELSEFFWHAAVEALNGPALQMLHDTYNVPGWTRLLNDDSQEALIFSLLKRAQAVGWECVLPVLHVVVAADASVLSSRLGVGPCSDDTPLLRALRLRPAPPLEVVQLLAPKVPYALFLKAAGGERAATLLASEGDRCSQQSDRERLQAASAYFQSVRAEEQARQDEQRRLKVEAEKQRAAEAAERKRQQEAAARARAERQAREAAAAAERHRQQELRKAAEAEQRRREKEAAAQQAFRALPRSKQFEVLRNAAGYGNLPDVRMIWQLLSPLARDEAAGVMRAAVSGCQARVVALLRQAWSPKQHGDWHAIQDINHYGRPQHVIFSLLERHQSMDDEEVGNNFAIIAMLLEDNPGLACTRTPDGTLPVGYALQLGLPASMIHVLAPMSNPIVATLPTGKWSNPAEHARRLASTQRAKWKTVFLQHAQYLDSLEQAHMTQLEAKLMQSSKKLHGAVQRLHEAVDADNCNAMAAFMKDVLTPEYKEVHDRVLPPGGLPVFLESVMLRAPSMAALQVLHAEGRIQATKGAGDPGFAARLLDSALSKKRYALARQLLQHNPACVSQMPRPPLCLALHHQAPPDLLSTIVRLCMEQRSGGICEADSSLGSPAVLAVQHGRLDVLHQLLEAGIDFCTTSKSQRTTLLWRCISLGKEEASVQVLRHVRTTLQNEGEVAAHVNTLCSGSTALFKAVEQMPASDLIGELLSAGADPSVLCEDSGGAKMAVHVAAATGHMKLTRQLLDSVPRRQQAEVVVLAVGQPKRTLLHFAMDQGDKTLQTRLLTLLDKERRQQLMQLALDQRDEAMLSLLLQQLGISAAALSLHRAMAWLPRGLVQQLVTTGAPINQTDPEDGSRLAHKVVKTADLELLGWLLDQEGANIEARDSSGNTLLHWAAVFAPTDMREAVMRLLVSRNPRLLTLVNKENKSPMQFARSKQPKHILQRLEQEYGDQDVEAEGEAVLNGEPVSSSVTSSIVQPAAKTAAVGSVPMQAAADDLTQLGPKGESEARKRQRIAAMTHKLTSVLAALREQQQEAGEAAEAASEAKPEASSPFAQQSSGPPSNAAADGGHAAAAADEGQQQDEGGALKRVVKAAVQETMPDAVPGTLQDADAAFSDDEAEELGGGDAELVAAAEAADLPFDMGGLQQLLVDLPWEFTITRDAWHEWLGMDAPYRRMVLMRVQQIGRGLWLADGKTQRRTTGMPPTLELWRTKLTKGGRIIFEVAADYSESSKGWRDMLRLWVITLDHNSYMKQVDKIRDSHRKSQLVRDLVKLRPRAQVDGAAGPAGKRERLPTYYDVEGADAGEEEGSGTATAGDAPLRLFYPPASAGHNNYTLLKFYKLSSELVHAVLVGLDENSVDFSFRVSPAEQRIIELVPNPPRTIILLGRSGTGKTTCSVFRMWGRWLAAWQQNRVFNQVARSFSKLRVAAVPELADVFAEAAAKELHSLHAEAVPAEAFPLFLSSRQFLRLLDGTIEQPFFPRRADVSIMWGQAEGEDFDPDGMNLRVELDAAADMEFDDSEEEEGEEDASDDGAEVVQPGANADGAVMTKWRQQEVTFPLFLEMWKFVANKDLRTRLKPGLVWLEINSFIKGSAEAVRTQEGRLGLAEYLEIGRKRAPNFDCDSRRLVHEVYCKYQQYKRQQARYDNADLVAHVYRQLAEQGYQGVPIHNLYRDEVQDFTQAELLMDLRIVSDPNGLFLCGDTAQTIARGVGFRFTDIQTLFYEERQSQLALEEAARVERGSSAAGGGRLPEVHMPLIEHLKVNYRTHSGILEAASSVVDGLKRFYPQHIDHLDRERAFFKGPKPLLLSTVTTDDLAILLSWTDKSTSQVEFGAHQVVLVRSMDSVDRLPEGLRESNALVLTVPQSKGLEFDDVFLVNFCTESPAKEEWRILLQYLEELERIQESGGGIAAMPGKQALVPAQQAAEGIGELGKGALRPLDFDQGQHKMLCEELKHLYTAITRAKNSVVIYDENAAARAPLYFYLARRGLARVVARSLMEEGVDSKDLGVTKARSTPADWAAQGRKLLDQGIFEAAAKCYERAGDVARAQQCYELLALAVNGQPLRDLLPPKPAGGLKNARPRGAANAAPETLEEERRMWIALAARSLQQAGEKELAVQLWMAMGHFKQARQLLETMGDPACLADCCTVAAAVLRAQGQAERGIPWLAEAVKQYKNLKQYTRCFELLDQEPALIKLLQRKNPSMLQDIGVCAMREMGEASAAAAQLPASQKRHQQHQQQPRQHWEQHQPSGQQGQRQGTSKARLQERLVAASRLIQDHGLRVSRLEAFGCYSELALVVKEPVRAGQLLSEHVGYGAAIDRLLEAGQSEQEQLPSSGLRLLLRLVTASGTPDQLAAAWDLLESSRSSSLAASRKRLQADLALRLACQLTGLQPLTALPMAPEAATAADQRAAAAKVALRVVSSLPEPADAAGISSEATSELGWAQRLAGFAAGVYGAVEASLDELRCQAVLAAAGLPALPLETLQRGMQLADAMLARCALLKDLLPSQARNRPPLSAERAALQQLESLFDLTGLASTGSDSSTLVTAPRFDPGLPALAEAFNCATAVHGQQEKLAIKRQSSAAAGAVALVDEQTASLFGVRRAVAFYLFQLAHSTAIAHLASQSSSAVGGSAASAVAAPPGLRSRGSLEEAEAAFKELGGQFRVVRRLHQLSKMAKQLFPALRSSSGSNLTGTPLALADVERRLAQSALRTAFPSGPVDGLPSVLPSTTLGVDWVALETTLRDQYRDGTSSDACTLSPNVSFDIWRALTFLIRSDTKAKHLFRNAAQSLKWQRQDHPGRRQLVQVEGRAAVPAMLLVAATERLQCGMAAEAADALLLYLERCWAAAHVSGLPAGQEAATASTAGTPSEQQQPLASGMLTELPFLSHEHTAADLHFHAACLAAAGREKLQALWQRLGAALCATVRGLVPKATAAADAAAGGGTSTARGRQEAQDLLGRLSLAAGSFLASLAVAVNSGGGKESGWWRDVPADVPGALYAALETAAPAVPRLKLPHLTKASSVGALVGCVLSLASSLGTAVILVTREAERLRPFDGFARSGPTAKLSGLPVSFRARAIEARASGAGDASRMPLLTALQKHSADDSQELTKNKAALVIQQHWRALKRQRARRWAVIVLKGTYFKGLMRGHLQRAQAAREKAAQEEAAREAMEKRRATAQSDGGAMDRYTYLEQELLSGSHMTSAAQCLICHRAAPQPTGASTKPSAAAGGSQGGRLNPSAPSFLPHVHTDGHAAQLAAFQAYVAVFKETLAVQMVHANSICLQLEEFEGAAYVNACSQRAQLEPWMRKADAVLASIDSQHSWQQTQAVVEMAEELQAACLAGQSWLDSQAEQQIAAAAADAAAAAEGEAGAHGGYLHAHERDAAELQAALVAMAEQQEDGGWTSVGTASRPAAPAAEEEEEEDMEESHGIAGQNAYAALLDDNEGWEDVVSGKNKKNRSRGGHNQRRGGKGRRS</sequence>
<dbReference type="Gene3D" id="3.40.50.300">
    <property type="entry name" value="P-loop containing nucleotide triphosphate hydrolases"/>
    <property type="match status" value="1"/>
</dbReference>
<evidence type="ECO:0000256" key="4">
    <source>
        <dbReference type="ARBA" id="ARBA00022840"/>
    </source>
</evidence>
<dbReference type="Gene3D" id="1.25.40.20">
    <property type="entry name" value="Ankyrin repeat-containing domain"/>
    <property type="match status" value="3"/>
</dbReference>
<feature type="compositionally biased region" description="Acidic residues" evidence="7">
    <location>
        <begin position="1569"/>
        <end position="1587"/>
    </location>
</feature>
<feature type="region of interest" description="Disordered" evidence="7">
    <location>
        <begin position="2274"/>
        <end position="2314"/>
    </location>
</feature>
<proteinExistence type="predicted"/>
<dbReference type="InterPro" id="IPR011990">
    <property type="entry name" value="TPR-like_helical_dom_sf"/>
</dbReference>
<dbReference type="InterPro" id="IPR027417">
    <property type="entry name" value="P-loop_NTPase"/>
</dbReference>
<evidence type="ECO:0000313" key="9">
    <source>
        <dbReference type="EMBL" id="KAI3424745.1"/>
    </source>
</evidence>
<keyword evidence="3 5" id="KW-0347">Helicase</keyword>
<dbReference type="Proteomes" id="UP001055712">
    <property type="component" value="Unassembled WGS sequence"/>
</dbReference>
<dbReference type="OrthoDB" id="3156807at2759"/>
<keyword evidence="1 5" id="KW-0547">Nucleotide-binding</keyword>
<dbReference type="GO" id="GO:0016787">
    <property type="term" value="F:hydrolase activity"/>
    <property type="evidence" value="ECO:0007669"/>
    <property type="project" value="UniProtKB-UniRule"/>
</dbReference>
<feature type="compositionally biased region" description="Low complexity" evidence="7">
    <location>
        <begin position="1085"/>
        <end position="1105"/>
    </location>
</feature>
<evidence type="ECO:0000256" key="6">
    <source>
        <dbReference type="SAM" id="Coils"/>
    </source>
</evidence>
<dbReference type="InterPro" id="IPR039904">
    <property type="entry name" value="TRANK1"/>
</dbReference>
<dbReference type="SMART" id="SM00248">
    <property type="entry name" value="ANK"/>
    <property type="match status" value="5"/>
</dbReference>
<feature type="region of interest" description="Disordered" evidence="7">
    <location>
        <begin position="236"/>
        <end position="298"/>
    </location>
</feature>
<organism evidence="9 10">
    <name type="scientific">Chlorella vulgaris</name>
    <name type="common">Green alga</name>
    <dbReference type="NCBI Taxonomy" id="3077"/>
    <lineage>
        <taxon>Eukaryota</taxon>
        <taxon>Viridiplantae</taxon>
        <taxon>Chlorophyta</taxon>
        <taxon>core chlorophytes</taxon>
        <taxon>Trebouxiophyceae</taxon>
        <taxon>Chlorellales</taxon>
        <taxon>Chlorellaceae</taxon>
        <taxon>Chlorella clade</taxon>
        <taxon>Chlorella</taxon>
    </lineage>
</organism>
<dbReference type="GO" id="GO:0005524">
    <property type="term" value="F:ATP binding"/>
    <property type="evidence" value="ECO:0007669"/>
    <property type="project" value="UniProtKB-UniRule"/>
</dbReference>
<dbReference type="SUPFAM" id="SSF48403">
    <property type="entry name" value="Ankyrin repeat"/>
    <property type="match status" value="1"/>
</dbReference>
<evidence type="ECO:0000256" key="2">
    <source>
        <dbReference type="ARBA" id="ARBA00022801"/>
    </source>
</evidence>
<accession>A0A9D4TG45</accession>
<keyword evidence="2 5" id="KW-0378">Hydrolase</keyword>
<feature type="region of interest" description="Disordered" evidence="7">
    <location>
        <begin position="3205"/>
        <end position="3227"/>
    </location>
</feature>
<feature type="compositionally biased region" description="Polar residues" evidence="7">
    <location>
        <begin position="1106"/>
        <end position="1115"/>
    </location>
</feature>
<feature type="region of interest" description="Disordered" evidence="7">
    <location>
        <begin position="1085"/>
        <end position="1139"/>
    </location>
</feature>
<dbReference type="Pfam" id="PF13361">
    <property type="entry name" value="UvrD_C"/>
    <property type="match status" value="1"/>
</dbReference>
<reference evidence="9" key="2">
    <citation type="submission" date="2020-11" db="EMBL/GenBank/DDBJ databases">
        <authorList>
            <person name="Cecchin M."/>
            <person name="Marcolungo L."/>
            <person name="Rossato M."/>
            <person name="Girolomoni L."/>
            <person name="Cosentino E."/>
            <person name="Cuine S."/>
            <person name="Li-Beisson Y."/>
            <person name="Delledonne M."/>
            <person name="Ballottari M."/>
        </authorList>
    </citation>
    <scope>NUCLEOTIDE SEQUENCE</scope>
    <source>
        <strain evidence="9">211/11P</strain>
        <tissue evidence="9">Whole cell</tissue>
    </source>
</reference>
<evidence type="ECO:0000256" key="1">
    <source>
        <dbReference type="ARBA" id="ARBA00022741"/>
    </source>
</evidence>
<feature type="compositionally biased region" description="Low complexity" evidence="7">
    <location>
        <begin position="1118"/>
        <end position="1138"/>
    </location>
</feature>
<dbReference type="SUPFAM" id="SSF48452">
    <property type="entry name" value="TPR-like"/>
    <property type="match status" value="1"/>
</dbReference>
<dbReference type="PANTHER" id="PTHR21529">
    <property type="entry name" value="MAMMARY TURMOR VIRUS RECEPTOR HOMOLOG 1, 2 MTVR1, 2"/>
    <property type="match status" value="1"/>
</dbReference>
<keyword evidence="4 5" id="KW-0067">ATP-binding</keyword>
<keyword evidence="10" id="KW-1185">Reference proteome</keyword>
<comment type="caution">
    <text evidence="9">The sequence shown here is derived from an EMBL/GenBank/DDBJ whole genome shotgun (WGS) entry which is preliminary data.</text>
</comment>
<feature type="domain" description="UvrD-like helicase ATP-binding" evidence="8">
    <location>
        <begin position="1419"/>
        <end position="1821"/>
    </location>
</feature>
<dbReference type="InterPro" id="IPR036770">
    <property type="entry name" value="Ankyrin_rpt-contain_sf"/>
</dbReference>
<dbReference type="GO" id="GO:0004386">
    <property type="term" value="F:helicase activity"/>
    <property type="evidence" value="ECO:0007669"/>
    <property type="project" value="UniProtKB-UniRule"/>
</dbReference>
<dbReference type="SUPFAM" id="SSF52540">
    <property type="entry name" value="P-loop containing nucleoside triphosphate hydrolases"/>
    <property type="match status" value="1"/>
</dbReference>
<gene>
    <name evidence="9" type="ORF">D9Q98_008134</name>
</gene>
<evidence type="ECO:0000256" key="5">
    <source>
        <dbReference type="PROSITE-ProRule" id="PRU00560"/>
    </source>
</evidence>
<feature type="region of interest" description="Disordered" evidence="7">
    <location>
        <begin position="3265"/>
        <end position="3286"/>
    </location>
</feature>
<dbReference type="EMBL" id="SIDB01000012">
    <property type="protein sequence ID" value="KAI3424745.1"/>
    <property type="molecule type" value="Genomic_DNA"/>
</dbReference>
<dbReference type="InterPro" id="IPR002110">
    <property type="entry name" value="Ankyrin_rpt"/>
</dbReference>